<dbReference type="OrthoDB" id="4773951at2"/>
<evidence type="ECO:0000313" key="3">
    <source>
        <dbReference type="Proteomes" id="UP000254236"/>
    </source>
</evidence>
<protein>
    <recommendedName>
        <fullName evidence="5">Asp23/Gls24 family envelope stress response protein</fullName>
    </recommendedName>
</protein>
<gene>
    <name evidence="1" type="ORF">DWV08_13565</name>
    <name evidence="2" type="ORF">DXU92_05315</name>
</gene>
<dbReference type="EMBL" id="QSWH01000002">
    <property type="protein sequence ID" value="RRR24280.1"/>
    <property type="molecule type" value="Genomic_DNA"/>
</dbReference>
<evidence type="ECO:0008006" key="5">
    <source>
        <dbReference type="Google" id="ProtNLM"/>
    </source>
</evidence>
<organism evidence="2 4">
    <name type="scientific">Brachybacterium saurashtrense</name>
    <dbReference type="NCBI Taxonomy" id="556288"/>
    <lineage>
        <taxon>Bacteria</taxon>
        <taxon>Bacillati</taxon>
        <taxon>Actinomycetota</taxon>
        <taxon>Actinomycetes</taxon>
        <taxon>Micrococcales</taxon>
        <taxon>Dermabacteraceae</taxon>
        <taxon>Brachybacterium</taxon>
    </lineage>
</organism>
<sequence length="115" mass="11908">MNTEPVPTGPAPCSRLDVADLVGAVTAVPGVSGLEPGIATTLRTLDARLRRSGASSARYGLVVDRVSGEVTVEIGVAGPLPVRRIVEDVQRTVQRAAIGSAVPRVLVRVQSLSMP</sequence>
<reference evidence="1 3" key="1">
    <citation type="submission" date="2018-07" db="EMBL/GenBank/DDBJ databases">
        <title>Brachybacterium saurashtrense DSM 23186 genome sequence.</title>
        <authorList>
            <person name="Guo L."/>
        </authorList>
    </citation>
    <scope>NUCLEOTIDE SEQUENCE [LARGE SCALE GENOMIC DNA]</scope>
    <source>
        <strain evidence="1 3">DSM 23186</strain>
    </source>
</reference>
<dbReference type="EMBL" id="CP031356">
    <property type="protein sequence ID" value="AXK46539.1"/>
    <property type="molecule type" value="Genomic_DNA"/>
</dbReference>
<dbReference type="Proteomes" id="UP000282185">
    <property type="component" value="Unassembled WGS sequence"/>
</dbReference>
<reference evidence="2 4" key="2">
    <citation type="submission" date="2018-08" db="EMBL/GenBank/DDBJ databases">
        <title>Brachybacterium saurashtrense DSM 23186.</title>
        <authorList>
            <person name="Li Y."/>
        </authorList>
    </citation>
    <scope>NUCLEOTIDE SEQUENCE [LARGE SCALE GENOMIC DNA]</scope>
    <source>
        <strain evidence="2 4">DSM 23186</strain>
    </source>
</reference>
<dbReference type="KEGG" id="bsau:DWV08_13565"/>
<evidence type="ECO:0000313" key="1">
    <source>
        <dbReference type="EMBL" id="AXK46539.1"/>
    </source>
</evidence>
<proteinExistence type="predicted"/>
<evidence type="ECO:0000313" key="4">
    <source>
        <dbReference type="Proteomes" id="UP000282185"/>
    </source>
</evidence>
<dbReference type="Proteomes" id="UP000254236">
    <property type="component" value="Chromosome"/>
</dbReference>
<dbReference type="AlphaFoldDB" id="A0A345YRI7"/>
<evidence type="ECO:0000313" key="2">
    <source>
        <dbReference type="EMBL" id="RRR24280.1"/>
    </source>
</evidence>
<dbReference type="RefSeq" id="WP_115414288.1">
    <property type="nucleotide sequence ID" value="NZ_CP031356.1"/>
</dbReference>
<keyword evidence="3" id="KW-1185">Reference proteome</keyword>
<accession>A0A345YRI7</accession>
<name>A0A345YRI7_9MICO</name>